<keyword evidence="3" id="KW-1185">Reference proteome</keyword>
<dbReference type="OrthoDB" id="8205493at2"/>
<gene>
    <name evidence="2" type="ORF">AOC05_08345</name>
</gene>
<organism evidence="2 3">
    <name type="scientific">Arthrobacter alpinus</name>
    <dbReference type="NCBI Taxonomy" id="656366"/>
    <lineage>
        <taxon>Bacteria</taxon>
        <taxon>Bacillati</taxon>
        <taxon>Actinomycetota</taxon>
        <taxon>Actinomycetes</taxon>
        <taxon>Micrococcales</taxon>
        <taxon>Micrococcaceae</taxon>
        <taxon>Arthrobacter</taxon>
    </lineage>
</organism>
<dbReference type="RefSeq" id="WP_062006829.1">
    <property type="nucleotide sequence ID" value="NZ_CP012677.1"/>
</dbReference>
<accession>A0A0M3UG87</accession>
<dbReference type="PATRIC" id="fig|656366.3.peg.1787"/>
<dbReference type="Proteomes" id="UP000062833">
    <property type="component" value="Chromosome"/>
</dbReference>
<dbReference type="EMBL" id="CP012677">
    <property type="protein sequence ID" value="ALE92329.1"/>
    <property type="molecule type" value="Genomic_DNA"/>
</dbReference>
<evidence type="ECO:0000313" key="3">
    <source>
        <dbReference type="Proteomes" id="UP000062833"/>
    </source>
</evidence>
<name>A0A0M3UG87_9MICC</name>
<dbReference type="InterPro" id="IPR001509">
    <property type="entry name" value="Epimerase_deHydtase"/>
</dbReference>
<protein>
    <recommendedName>
        <fullName evidence="1">NAD-dependent epimerase/dehydratase domain-containing protein</fullName>
    </recommendedName>
</protein>
<evidence type="ECO:0000313" key="2">
    <source>
        <dbReference type="EMBL" id="ALE92329.1"/>
    </source>
</evidence>
<dbReference type="Gene3D" id="3.40.50.720">
    <property type="entry name" value="NAD(P)-binding Rossmann-like Domain"/>
    <property type="match status" value="1"/>
</dbReference>
<sequence>MTDHQAEDHGSGGIGSDGVHVVVGAGPIGLGIAKHLTASENTVRVITLSGETRGLPASVRTAKADASDPRVLAKACQGAAVIYFAAAPPYHRWADELPAMQEGAIQAAAETGAVLVVAENLYGYGTAGTLHETHPLQPNSQKGSIRAQMSARLFGAHRASEIRAVSGRASDFFGPGVRRSQLGAQVWPNLVTGKSVWWLGDPDATHTFTYAPDFSRALVRLGAESSAWGRAWHVPSPPDVTLRQALNKAADIAAVKPPSIRKIPRLLLRAAGLIFPLAAELPEVAYQFDNPFLMDWKDYRSAFGDQATSWDTALKATLSWWEKELRS</sequence>
<evidence type="ECO:0000259" key="1">
    <source>
        <dbReference type="Pfam" id="PF01370"/>
    </source>
</evidence>
<dbReference type="Pfam" id="PF01370">
    <property type="entry name" value="Epimerase"/>
    <property type="match status" value="1"/>
</dbReference>
<dbReference type="AlphaFoldDB" id="A0A0M3UG87"/>
<dbReference type="KEGG" id="aaq:AOC05_08345"/>
<reference evidence="3" key="1">
    <citation type="submission" date="2015-09" db="EMBL/GenBank/DDBJ databases">
        <title>Complete genome of Arthrobacter alpinus strain R3.8.</title>
        <authorList>
            <person name="See-Too W.S."/>
            <person name="Chan K.G."/>
        </authorList>
    </citation>
    <scope>NUCLEOTIDE SEQUENCE [LARGE SCALE GENOMIC DNA]</scope>
    <source>
        <strain evidence="3">R3.8</strain>
    </source>
</reference>
<feature type="domain" description="NAD-dependent epimerase/dehydratase" evidence="1">
    <location>
        <begin position="22"/>
        <end position="224"/>
    </location>
</feature>
<dbReference type="InterPro" id="IPR036291">
    <property type="entry name" value="NAD(P)-bd_dom_sf"/>
</dbReference>
<proteinExistence type="predicted"/>
<dbReference type="SUPFAM" id="SSF51735">
    <property type="entry name" value="NAD(P)-binding Rossmann-fold domains"/>
    <property type="match status" value="1"/>
</dbReference>